<gene>
    <name evidence="2" type="ORF">FCN18_09220</name>
</gene>
<proteinExistence type="inferred from homology"/>
<comment type="caution">
    <text evidence="2">The sequence shown here is derived from an EMBL/GenBank/DDBJ whole genome shotgun (WGS) entry which is preliminary data.</text>
</comment>
<dbReference type="PANTHER" id="PTHR42879">
    <property type="entry name" value="3-OXOACYL-(ACYL-CARRIER-PROTEIN) REDUCTASE"/>
    <property type="match status" value="1"/>
</dbReference>
<dbReference type="Proteomes" id="UP000309992">
    <property type="component" value="Unassembled WGS sequence"/>
</dbReference>
<evidence type="ECO:0000313" key="3">
    <source>
        <dbReference type="Proteomes" id="UP000309992"/>
    </source>
</evidence>
<dbReference type="CDD" id="cd05233">
    <property type="entry name" value="SDR_c"/>
    <property type="match status" value="1"/>
</dbReference>
<dbReference type="RefSeq" id="WP_137094459.1">
    <property type="nucleotide sequence ID" value="NZ_SWMS01000004.1"/>
</dbReference>
<name>A0ABY2S7K9_9PSEU</name>
<dbReference type="PROSITE" id="PS00061">
    <property type="entry name" value="ADH_SHORT"/>
    <property type="match status" value="1"/>
</dbReference>
<dbReference type="PANTHER" id="PTHR42879:SF2">
    <property type="entry name" value="3-OXOACYL-[ACYL-CARRIER-PROTEIN] REDUCTASE FABG"/>
    <property type="match status" value="1"/>
</dbReference>
<keyword evidence="3" id="KW-1185">Reference proteome</keyword>
<sequence length="258" mass="26310">MTTGRRALITGAASGIGLETARRLSTDGATVVGLDLPSADGSAFSAIGGTILRGDIRDTAETRALVDEAARLMGGIDTVVLSAGIINIAALADVDIETWNNVLAVNLTGAFFCIQSAAPHLIESRRGRVVAISSDVAARGTPLLHAYTASKAGLDGVVQSLAGELAPYVTVNAVRPVSTPGTGMGRLVTQWKANATRRPEHEVLRDIAETYPLGRVGTPDDIAGAVAFLCSDDAAFITGVSIDVDGGAALNTMPGSGS</sequence>
<organism evidence="2 3">
    <name type="scientific">Prauserella endophytica</name>
    <dbReference type="NCBI Taxonomy" id="1592324"/>
    <lineage>
        <taxon>Bacteria</taxon>
        <taxon>Bacillati</taxon>
        <taxon>Actinomycetota</taxon>
        <taxon>Actinomycetes</taxon>
        <taxon>Pseudonocardiales</taxon>
        <taxon>Pseudonocardiaceae</taxon>
        <taxon>Prauserella</taxon>
        <taxon>Prauserella coralliicola group</taxon>
    </lineage>
</organism>
<dbReference type="InterPro" id="IPR002347">
    <property type="entry name" value="SDR_fam"/>
</dbReference>
<dbReference type="InterPro" id="IPR050259">
    <property type="entry name" value="SDR"/>
</dbReference>
<accession>A0ABY2S7K9</accession>
<dbReference type="Pfam" id="PF13561">
    <property type="entry name" value="adh_short_C2"/>
    <property type="match status" value="1"/>
</dbReference>
<comment type="similarity">
    <text evidence="1">Belongs to the short-chain dehydrogenases/reductases (SDR) family.</text>
</comment>
<protein>
    <submittedName>
        <fullName evidence="2">SDR family oxidoreductase</fullName>
    </submittedName>
</protein>
<dbReference type="EMBL" id="SWMS01000004">
    <property type="protein sequence ID" value="TKG71688.1"/>
    <property type="molecule type" value="Genomic_DNA"/>
</dbReference>
<dbReference type="Gene3D" id="3.40.50.720">
    <property type="entry name" value="NAD(P)-binding Rossmann-like Domain"/>
    <property type="match status" value="1"/>
</dbReference>
<dbReference type="SUPFAM" id="SSF51735">
    <property type="entry name" value="NAD(P)-binding Rossmann-fold domains"/>
    <property type="match status" value="1"/>
</dbReference>
<evidence type="ECO:0000256" key="1">
    <source>
        <dbReference type="ARBA" id="ARBA00006484"/>
    </source>
</evidence>
<dbReference type="PRINTS" id="PR00080">
    <property type="entry name" value="SDRFAMILY"/>
</dbReference>
<dbReference type="InterPro" id="IPR036291">
    <property type="entry name" value="NAD(P)-bd_dom_sf"/>
</dbReference>
<evidence type="ECO:0000313" key="2">
    <source>
        <dbReference type="EMBL" id="TKG71688.1"/>
    </source>
</evidence>
<reference evidence="2 3" key="1">
    <citation type="journal article" date="2015" name="Antonie Van Leeuwenhoek">
        <title>Prauserella endophytica sp. nov., an endophytic actinobacterium isolated from Tamarix taklamakanensis.</title>
        <authorList>
            <person name="Liu J.M."/>
            <person name="Habden X."/>
            <person name="Guo L."/>
            <person name="Tuo L."/>
            <person name="Jiang Z.K."/>
            <person name="Liu S.W."/>
            <person name="Liu X.F."/>
            <person name="Chen L."/>
            <person name="Li R.F."/>
            <person name="Zhang Y.Q."/>
            <person name="Sun C.H."/>
        </authorList>
    </citation>
    <scope>NUCLEOTIDE SEQUENCE [LARGE SCALE GENOMIC DNA]</scope>
    <source>
        <strain evidence="2 3">CGMCC 4.7182</strain>
    </source>
</reference>
<dbReference type="PRINTS" id="PR00081">
    <property type="entry name" value="GDHRDH"/>
</dbReference>
<dbReference type="InterPro" id="IPR020904">
    <property type="entry name" value="Sc_DH/Rdtase_CS"/>
</dbReference>